<dbReference type="InterPro" id="IPR036388">
    <property type="entry name" value="WH-like_DNA-bd_sf"/>
</dbReference>
<dbReference type="PANTHER" id="PTHR30154:SF0">
    <property type="entry name" value="LEUCINE-RESPONSIVE REGULATORY PROTEIN"/>
    <property type="match status" value="1"/>
</dbReference>
<dbReference type="PRINTS" id="PR00033">
    <property type="entry name" value="HTHASNC"/>
</dbReference>
<dbReference type="RefSeq" id="WP_103881605.1">
    <property type="nucleotide sequence ID" value="NZ_FNVG01000020.1"/>
</dbReference>
<evidence type="ECO:0000259" key="6">
    <source>
        <dbReference type="PROSITE" id="PS50956"/>
    </source>
</evidence>
<dbReference type="Gene3D" id="3.30.70.920">
    <property type="match status" value="1"/>
</dbReference>
<organism evidence="7 8">
    <name type="scientific">Vibrio hangzhouensis</name>
    <dbReference type="NCBI Taxonomy" id="462991"/>
    <lineage>
        <taxon>Bacteria</taxon>
        <taxon>Pseudomonadati</taxon>
        <taxon>Pseudomonadota</taxon>
        <taxon>Gammaproteobacteria</taxon>
        <taxon>Vibrionales</taxon>
        <taxon>Vibrionaceae</taxon>
        <taxon>Vibrio</taxon>
    </lineage>
</organism>
<keyword evidence="1" id="KW-0805">Transcription regulation</keyword>
<keyword evidence="2" id="KW-0238">DNA-binding</keyword>
<feature type="domain" description="HTH asnC-type" evidence="6">
    <location>
        <begin position="6"/>
        <end position="67"/>
    </location>
</feature>
<protein>
    <recommendedName>
        <fullName evidence="5">Leucine-responsive regulatory protein</fullName>
    </recommendedName>
</protein>
<proteinExistence type="predicted"/>
<sequence length="165" mass="18618">MASLALDKIDLEILRILSLKGRMPIVELAKQVNLTTSPCSDRVKRLEKEGFILGYHAELNPEKLGLDVQVFIHIRLDQTSFSIFDKFAKAVELMPEIEECYSLSGDFDTMIKVRTKDMKSYQAFMSTKLGTLPGVIQTRSEVVIEEHKTGFGVNPELLDTLTLPK</sequence>
<gene>
    <name evidence="7" type="ORF">SAMN04488244_1202</name>
</gene>
<dbReference type="SMART" id="SM00344">
    <property type="entry name" value="HTH_ASNC"/>
    <property type="match status" value="1"/>
</dbReference>
<reference evidence="8" key="1">
    <citation type="submission" date="2016-10" db="EMBL/GenBank/DDBJ databases">
        <authorList>
            <person name="Varghese N."/>
            <person name="Submissions S."/>
        </authorList>
    </citation>
    <scope>NUCLEOTIDE SEQUENCE [LARGE SCALE GENOMIC DNA]</scope>
    <source>
        <strain evidence="8">CGMCC 1.7062</strain>
    </source>
</reference>
<evidence type="ECO:0000256" key="4">
    <source>
        <dbReference type="ARBA" id="ARBA00023163"/>
    </source>
</evidence>
<evidence type="ECO:0000256" key="1">
    <source>
        <dbReference type="ARBA" id="ARBA00023015"/>
    </source>
</evidence>
<dbReference type="InterPro" id="IPR019885">
    <property type="entry name" value="Tscrpt_reg_HTH_AsnC-type_CS"/>
</dbReference>
<dbReference type="InterPro" id="IPR011991">
    <property type="entry name" value="ArsR-like_HTH"/>
</dbReference>
<dbReference type="PROSITE" id="PS50956">
    <property type="entry name" value="HTH_ASNC_2"/>
    <property type="match status" value="1"/>
</dbReference>
<evidence type="ECO:0000256" key="3">
    <source>
        <dbReference type="ARBA" id="ARBA00023159"/>
    </source>
</evidence>
<dbReference type="InterPro" id="IPR036390">
    <property type="entry name" value="WH_DNA-bd_sf"/>
</dbReference>
<dbReference type="GO" id="GO:0043201">
    <property type="term" value="P:response to L-leucine"/>
    <property type="evidence" value="ECO:0007669"/>
    <property type="project" value="TreeGrafter"/>
</dbReference>
<dbReference type="PANTHER" id="PTHR30154">
    <property type="entry name" value="LEUCINE-RESPONSIVE REGULATORY PROTEIN"/>
    <property type="match status" value="1"/>
</dbReference>
<dbReference type="InterPro" id="IPR019888">
    <property type="entry name" value="Tscrpt_reg_AsnC-like"/>
</dbReference>
<dbReference type="OrthoDB" id="166264at2"/>
<dbReference type="SUPFAM" id="SSF46785">
    <property type="entry name" value="Winged helix' DNA-binding domain"/>
    <property type="match status" value="1"/>
</dbReference>
<dbReference type="Proteomes" id="UP000236721">
    <property type="component" value="Unassembled WGS sequence"/>
</dbReference>
<dbReference type="Pfam" id="PF01037">
    <property type="entry name" value="AsnC_trans_reg"/>
    <property type="match status" value="1"/>
</dbReference>
<dbReference type="InterPro" id="IPR000485">
    <property type="entry name" value="AsnC-type_HTH_dom"/>
</dbReference>
<dbReference type="AlphaFoldDB" id="A0A1H6B6K3"/>
<keyword evidence="8" id="KW-1185">Reference proteome</keyword>
<dbReference type="GO" id="GO:0006524">
    <property type="term" value="P:alanine catabolic process"/>
    <property type="evidence" value="ECO:0007669"/>
    <property type="project" value="TreeGrafter"/>
</dbReference>
<dbReference type="PROSITE" id="PS00519">
    <property type="entry name" value="HTH_ASNC_1"/>
    <property type="match status" value="1"/>
</dbReference>
<evidence type="ECO:0000313" key="8">
    <source>
        <dbReference type="Proteomes" id="UP000236721"/>
    </source>
</evidence>
<dbReference type="EMBL" id="FNVG01000020">
    <property type="protein sequence ID" value="SEG56469.1"/>
    <property type="molecule type" value="Genomic_DNA"/>
</dbReference>
<keyword evidence="3" id="KW-0010">Activator</keyword>
<dbReference type="Pfam" id="PF13412">
    <property type="entry name" value="HTH_24"/>
    <property type="match status" value="1"/>
</dbReference>
<dbReference type="CDD" id="cd00090">
    <property type="entry name" value="HTH_ARSR"/>
    <property type="match status" value="1"/>
</dbReference>
<keyword evidence="4" id="KW-0804">Transcription</keyword>
<name>A0A1H6B6K3_9VIBR</name>
<dbReference type="SUPFAM" id="SSF54909">
    <property type="entry name" value="Dimeric alpha+beta barrel"/>
    <property type="match status" value="1"/>
</dbReference>
<evidence type="ECO:0000256" key="5">
    <source>
        <dbReference type="ARBA" id="ARBA00039227"/>
    </source>
</evidence>
<dbReference type="InterPro" id="IPR011008">
    <property type="entry name" value="Dimeric_a/b-barrel"/>
</dbReference>
<evidence type="ECO:0000313" key="7">
    <source>
        <dbReference type="EMBL" id="SEG56469.1"/>
    </source>
</evidence>
<dbReference type="GO" id="GO:0006355">
    <property type="term" value="P:regulation of DNA-templated transcription"/>
    <property type="evidence" value="ECO:0007669"/>
    <property type="project" value="UniProtKB-ARBA"/>
</dbReference>
<accession>A0A1H6B6K3</accession>
<dbReference type="GO" id="GO:0005829">
    <property type="term" value="C:cytosol"/>
    <property type="evidence" value="ECO:0007669"/>
    <property type="project" value="TreeGrafter"/>
</dbReference>
<dbReference type="GO" id="GO:0043565">
    <property type="term" value="F:sequence-specific DNA binding"/>
    <property type="evidence" value="ECO:0007669"/>
    <property type="project" value="InterPro"/>
</dbReference>
<dbReference type="Gene3D" id="1.10.10.10">
    <property type="entry name" value="Winged helix-like DNA-binding domain superfamily/Winged helix DNA-binding domain"/>
    <property type="match status" value="1"/>
</dbReference>
<dbReference type="InterPro" id="IPR019887">
    <property type="entry name" value="Tscrpt_reg_AsnC/Lrp_C"/>
</dbReference>
<evidence type="ECO:0000256" key="2">
    <source>
        <dbReference type="ARBA" id="ARBA00023125"/>
    </source>
</evidence>